<dbReference type="GO" id="GO:0016114">
    <property type="term" value="P:terpenoid biosynthetic process"/>
    <property type="evidence" value="ECO:0007669"/>
    <property type="project" value="UniProtKB-UniRule"/>
</dbReference>
<dbReference type="PROSITE" id="PS50126">
    <property type="entry name" value="S1"/>
    <property type="match status" value="4"/>
</dbReference>
<keyword evidence="8" id="KW-0687">Ribonucleoprotein</keyword>
<keyword evidence="1 6" id="KW-0004">4Fe-4S</keyword>
<feature type="binding site" evidence="6">
    <location>
        <position position="123"/>
    </location>
    <ligand>
        <name>(2E)-4-hydroxy-3-methylbut-2-enyl diphosphate</name>
        <dbReference type="ChEBI" id="CHEBI:128753"/>
    </ligand>
</feature>
<feature type="binding site" evidence="6">
    <location>
        <position position="12"/>
    </location>
    <ligand>
        <name>[4Fe-4S] cluster</name>
        <dbReference type="ChEBI" id="CHEBI:49883"/>
    </ligand>
</feature>
<sequence length="653" mass="73662">MEILLAKNAGFCFGVKNAMEKALKASEEEKNVKTLGPIIHNPDAVRLLEEKGVCSLNSVEDVGEDDTIIIRSHGIGKGEYEILKSKAMKVIDATCPYVKNIHNIVEKNFKNGYKIVIIGDSEHPEVKGINGWCDNEAIIIKDIDGVVEDNFKNQRVCVVSQTTFNAKKWHEIACKIIALTKEALIINTICSATEIRQKETEDISKKVDLMIVIGGKNSSNTRKLYEISKENCNNVMLIENANELNIEKIKQFNKIGITAGASTPQFVIEEVMNNLVSISNEDKITNDVFEKNKLETKIEDSNDMDLDYFSDFIKIEVGDVVMGKVLHVTDEEVYFDIGYKSDGILPKEEASNLQINLKEKFKIGEEYEVEIIKLNDGEGNVLLSRRSLEKEEFIENLKNYKHDGTLVDIEVIRVIKGGFECKIGELRCFMPLSHSGIDLVKDNPEDLVGKKLKANVLEVKEDGKIEIIVSRREVARHERQQRSRNIILNLQEGMTQRGKVKTIIDSGVFVDTGDYDAFIPVSELSWKRIQKPSDVIKIGDIVEFIIIKLDKALGKVTGSIKRTMETPWEKFIKKYSVEDIVEGKIVAFAEFGAFVELEEGVQGLVHISNMSHIRINKPQDIAKIGQKVKVKIIDIDYENKRISLSIKDAKNSR</sequence>
<reference evidence="8 9" key="1">
    <citation type="journal article" date="2011" name="J. Bacteriol.">
        <title>Draft genome sequence of Caloramator australicus strain RC3T, a thermoanaerobe from the Great Artesian Basin of Australia.</title>
        <authorList>
            <person name="Ogg C.D."/>
            <person name="Patel B.K.C."/>
        </authorList>
    </citation>
    <scope>NUCLEOTIDE SEQUENCE [LARGE SCALE GENOMIC DNA]</scope>
    <source>
        <strain evidence="8 9">RC3</strain>
    </source>
</reference>
<organism evidence="8 9">
    <name type="scientific">Caloramator australicus RC3</name>
    <dbReference type="NCBI Taxonomy" id="857293"/>
    <lineage>
        <taxon>Bacteria</taxon>
        <taxon>Bacillati</taxon>
        <taxon>Bacillota</taxon>
        <taxon>Clostridia</taxon>
        <taxon>Eubacteriales</taxon>
        <taxon>Clostridiaceae</taxon>
        <taxon>Caloramator</taxon>
    </lineage>
</organism>
<dbReference type="GO" id="GO:0050992">
    <property type="term" value="P:dimethylallyl diphosphate biosynthetic process"/>
    <property type="evidence" value="ECO:0007669"/>
    <property type="project" value="UniProtKB-UniRule"/>
</dbReference>
<feature type="binding site" evidence="6">
    <location>
        <position position="162"/>
    </location>
    <ligand>
        <name>(2E)-4-hydroxy-3-methylbut-2-enyl diphosphate</name>
        <dbReference type="ChEBI" id="CHEBI:128753"/>
    </ligand>
</feature>
<dbReference type="NCBIfam" id="NF002187">
    <property type="entry name" value="PRK01045.1-1"/>
    <property type="match status" value="1"/>
</dbReference>
<feature type="domain" description="S1 motif" evidence="7">
    <location>
        <begin position="578"/>
        <end position="647"/>
    </location>
</feature>
<feature type="binding site" evidence="6">
    <location>
        <position position="40"/>
    </location>
    <ligand>
        <name>(2E)-4-hydroxy-3-methylbut-2-enyl diphosphate</name>
        <dbReference type="ChEBI" id="CHEBI:128753"/>
    </ligand>
</feature>
<dbReference type="Gene3D" id="3.40.1010.20">
    <property type="entry name" value="4-hydroxy-3-methylbut-2-enyl diphosphate reductase, catalytic domain"/>
    <property type="match status" value="2"/>
</dbReference>
<keyword evidence="3 6" id="KW-0408">Iron</keyword>
<evidence type="ECO:0000256" key="6">
    <source>
        <dbReference type="HAMAP-Rule" id="MF_00191"/>
    </source>
</evidence>
<feature type="binding site" evidence="6">
    <location>
        <position position="95"/>
    </location>
    <ligand>
        <name>[4Fe-4S] cluster</name>
        <dbReference type="ChEBI" id="CHEBI:49883"/>
    </ligand>
</feature>
<dbReference type="PRINTS" id="PR00681">
    <property type="entry name" value="RIBOSOMALS1"/>
</dbReference>
<keyword evidence="4 6" id="KW-0411">Iron-sulfur</keyword>
<evidence type="ECO:0000256" key="3">
    <source>
        <dbReference type="ARBA" id="ARBA00023004"/>
    </source>
</evidence>
<dbReference type="GO" id="GO:0046872">
    <property type="term" value="F:metal ion binding"/>
    <property type="evidence" value="ECO:0007669"/>
    <property type="project" value="UniProtKB-KW"/>
</dbReference>
<comment type="function">
    <text evidence="6">Catalyzes the conversion of 1-hydroxy-2-methyl-2-(E)-butenyl 4-diphosphate (HMBPP) into a mixture of isopentenyl diphosphate (IPP) and dimethylallyl diphosphate (DMAPP). Acts in the terminal step of the DOXP/MEP pathway for isoprenoid precursor biosynthesis.</text>
</comment>
<dbReference type="UniPathway" id="UPA00056">
    <property type="reaction ID" value="UER00097"/>
</dbReference>
<evidence type="ECO:0000259" key="7">
    <source>
        <dbReference type="PROSITE" id="PS50126"/>
    </source>
</evidence>
<dbReference type="Pfam" id="PF00575">
    <property type="entry name" value="S1"/>
    <property type="match status" value="3"/>
</dbReference>
<evidence type="ECO:0000256" key="2">
    <source>
        <dbReference type="ARBA" id="ARBA00022723"/>
    </source>
</evidence>
<comment type="function">
    <text evidence="5">Binds mRNA; thus facilitating recognition of the initiation point. It is needed to translate mRNA with a short Shine-Dalgarno (SD) purine-rich sequence.</text>
</comment>
<dbReference type="NCBIfam" id="NF000907">
    <property type="entry name" value="PRK00087.1"/>
    <property type="match status" value="1"/>
</dbReference>
<dbReference type="Proteomes" id="UP000007652">
    <property type="component" value="Unassembled WGS sequence"/>
</dbReference>
<dbReference type="SUPFAM" id="SSF50249">
    <property type="entry name" value="Nucleic acid-binding proteins"/>
    <property type="match status" value="4"/>
</dbReference>
<protein>
    <recommendedName>
        <fullName evidence="6">4-hydroxy-3-methylbut-2-enyl diphosphate reductase</fullName>
        <shortName evidence="6">HMBPP reductase</shortName>
        <ecNumber evidence="6">1.17.7.4</ecNumber>
    </recommendedName>
</protein>
<dbReference type="HAMAP" id="MF_00191">
    <property type="entry name" value="IspH"/>
    <property type="match status" value="1"/>
</dbReference>
<feature type="active site" description="Proton donor" evidence="6">
    <location>
        <position position="125"/>
    </location>
</feature>
<dbReference type="eggNOG" id="COG0761">
    <property type="taxonomic scope" value="Bacteria"/>
</dbReference>
<dbReference type="InterPro" id="IPR003451">
    <property type="entry name" value="LytB/IspH"/>
</dbReference>
<dbReference type="AlphaFoldDB" id="I7LGJ6"/>
<feature type="binding site" evidence="6">
    <location>
        <position position="262"/>
    </location>
    <ligand>
        <name>isopentenyl diphosphate</name>
        <dbReference type="ChEBI" id="CHEBI:128769"/>
    </ligand>
</feature>
<dbReference type="GO" id="GO:0051539">
    <property type="term" value="F:4 iron, 4 sulfur cluster binding"/>
    <property type="evidence" value="ECO:0007669"/>
    <property type="project" value="UniProtKB-UniRule"/>
</dbReference>
<evidence type="ECO:0000313" key="9">
    <source>
        <dbReference type="Proteomes" id="UP000007652"/>
    </source>
</evidence>
<evidence type="ECO:0000256" key="1">
    <source>
        <dbReference type="ARBA" id="ARBA00022485"/>
    </source>
</evidence>
<dbReference type="SMART" id="SM00316">
    <property type="entry name" value="S1"/>
    <property type="match status" value="4"/>
</dbReference>
<dbReference type="GO" id="GO:0003676">
    <property type="term" value="F:nucleic acid binding"/>
    <property type="evidence" value="ECO:0007669"/>
    <property type="project" value="InterPro"/>
</dbReference>
<feature type="binding site" evidence="6">
    <location>
        <position position="218"/>
    </location>
    <ligand>
        <name>isopentenyl diphosphate</name>
        <dbReference type="ChEBI" id="CHEBI:128769"/>
    </ligand>
</feature>
<feature type="binding site" evidence="6">
    <location>
        <position position="262"/>
    </location>
    <ligand>
        <name>(2E)-4-hydroxy-3-methylbut-2-enyl diphosphate</name>
        <dbReference type="ChEBI" id="CHEBI:128753"/>
    </ligand>
</feature>
<dbReference type="Pfam" id="PF02401">
    <property type="entry name" value="LYTB"/>
    <property type="match status" value="1"/>
</dbReference>
<feature type="binding site" evidence="6">
    <location>
        <position position="73"/>
    </location>
    <ligand>
        <name>dimethylallyl diphosphate</name>
        <dbReference type="ChEBI" id="CHEBI:57623"/>
    </ligand>
</feature>
<dbReference type="NCBIfam" id="TIGR00216">
    <property type="entry name" value="ispH_lytB"/>
    <property type="match status" value="1"/>
</dbReference>
<dbReference type="eggNOG" id="COG0539">
    <property type="taxonomic scope" value="Bacteria"/>
</dbReference>
<comment type="pathway">
    <text evidence="6">Isoprenoid biosynthesis; dimethylallyl diphosphate biosynthesis; dimethylallyl diphosphate from (2E)-4-hydroxy-3-methylbutenyl diphosphate: step 1/1.</text>
</comment>
<dbReference type="PANTHER" id="PTHR30426">
    <property type="entry name" value="4-HYDROXY-3-METHYLBUT-2-ENYL DIPHOSPHATE REDUCTASE"/>
    <property type="match status" value="1"/>
</dbReference>
<dbReference type="Gene3D" id="3.40.50.11270">
    <property type="match status" value="1"/>
</dbReference>
<feature type="domain" description="S1 motif" evidence="7">
    <location>
        <begin position="318"/>
        <end position="386"/>
    </location>
</feature>
<feature type="binding site" evidence="6">
    <location>
        <position position="73"/>
    </location>
    <ligand>
        <name>isopentenyl diphosphate</name>
        <dbReference type="ChEBI" id="CHEBI:128769"/>
    </ligand>
</feature>
<feature type="binding site" evidence="6">
    <location>
        <position position="262"/>
    </location>
    <ligand>
        <name>dimethylallyl diphosphate</name>
        <dbReference type="ChEBI" id="CHEBI:57623"/>
    </ligand>
</feature>
<dbReference type="Gene3D" id="2.40.50.140">
    <property type="entry name" value="Nucleic acid-binding proteins"/>
    <property type="match status" value="3"/>
</dbReference>
<dbReference type="InterPro" id="IPR035104">
    <property type="entry name" value="Ribosomal_protein_S1-like"/>
</dbReference>
<keyword evidence="9" id="KW-1185">Reference proteome</keyword>
<dbReference type="STRING" id="857293.CAAU_1241"/>
<accession>I7LGJ6</accession>
<feature type="binding site" evidence="6">
    <location>
        <position position="219"/>
    </location>
    <ligand>
        <name>isopentenyl diphosphate</name>
        <dbReference type="ChEBI" id="CHEBI:128769"/>
    </ligand>
</feature>
<comment type="pathway">
    <text evidence="6">Isoprenoid biosynthesis; isopentenyl diphosphate biosynthesis via DXP pathway; isopentenyl diphosphate from 1-deoxy-D-xylulose 5-phosphate: step 6/6.</text>
</comment>
<feature type="binding site" evidence="6">
    <location>
        <position position="220"/>
    </location>
    <ligand>
        <name>isopentenyl diphosphate</name>
        <dbReference type="ChEBI" id="CHEBI:128769"/>
    </ligand>
</feature>
<dbReference type="InterPro" id="IPR012340">
    <property type="entry name" value="NA-bd_OB-fold"/>
</dbReference>
<dbReference type="CDD" id="cd05687">
    <property type="entry name" value="S1_RPS1_repeat_ec1_hs1"/>
    <property type="match status" value="1"/>
</dbReference>
<comment type="catalytic activity">
    <reaction evidence="6">
        <text>isopentenyl diphosphate + 2 oxidized [2Fe-2S]-[ferredoxin] + H2O = (2E)-4-hydroxy-3-methylbut-2-enyl diphosphate + 2 reduced [2Fe-2S]-[ferredoxin] + 2 H(+)</text>
        <dbReference type="Rhea" id="RHEA:24488"/>
        <dbReference type="Rhea" id="RHEA-COMP:10000"/>
        <dbReference type="Rhea" id="RHEA-COMP:10001"/>
        <dbReference type="ChEBI" id="CHEBI:15377"/>
        <dbReference type="ChEBI" id="CHEBI:15378"/>
        <dbReference type="ChEBI" id="CHEBI:33737"/>
        <dbReference type="ChEBI" id="CHEBI:33738"/>
        <dbReference type="ChEBI" id="CHEBI:128753"/>
        <dbReference type="ChEBI" id="CHEBI:128769"/>
        <dbReference type="EC" id="1.17.7.4"/>
    </reaction>
</comment>
<feature type="binding site" evidence="6">
    <location>
        <position position="190"/>
    </location>
    <ligand>
        <name>[4Fe-4S] cluster</name>
        <dbReference type="ChEBI" id="CHEBI:49883"/>
    </ligand>
</feature>
<dbReference type="PANTHER" id="PTHR30426:SF0">
    <property type="entry name" value="4-HYDROXY-3-METHYLBUT-2-ENYL DIPHOSPHATE REDUCTASE"/>
    <property type="match status" value="1"/>
</dbReference>
<evidence type="ECO:0000256" key="4">
    <source>
        <dbReference type="ARBA" id="ARBA00023014"/>
    </source>
</evidence>
<dbReference type="GO" id="GO:0005840">
    <property type="term" value="C:ribosome"/>
    <property type="evidence" value="ECO:0007669"/>
    <property type="project" value="UniProtKB-KW"/>
</dbReference>
<feature type="binding site" evidence="6">
    <location>
        <position position="219"/>
    </location>
    <ligand>
        <name>(2E)-4-hydroxy-3-methylbut-2-enyl diphosphate</name>
        <dbReference type="ChEBI" id="CHEBI:128753"/>
    </ligand>
</feature>
<gene>
    <name evidence="6" type="primary">ispH</name>
    <name evidence="8" type="ORF">CAAU_1241</name>
</gene>
<evidence type="ECO:0000313" key="8">
    <source>
        <dbReference type="EMBL" id="CCJ33325.1"/>
    </source>
</evidence>
<dbReference type="InterPro" id="IPR003029">
    <property type="entry name" value="S1_domain"/>
</dbReference>
<feature type="binding site" evidence="6">
    <location>
        <position position="40"/>
    </location>
    <ligand>
        <name>isopentenyl diphosphate</name>
        <dbReference type="ChEBI" id="CHEBI:128769"/>
    </ligand>
</feature>
<keyword evidence="8" id="KW-0689">Ribosomal protein</keyword>
<feature type="binding site" evidence="6">
    <location>
        <position position="220"/>
    </location>
    <ligand>
        <name>(2E)-4-hydroxy-3-methylbut-2-enyl diphosphate</name>
        <dbReference type="ChEBI" id="CHEBI:128753"/>
    </ligand>
</feature>
<dbReference type="CDD" id="cd13944">
    <property type="entry name" value="lytB_ispH"/>
    <property type="match status" value="1"/>
</dbReference>
<dbReference type="UniPathway" id="UPA00059">
    <property type="reaction ID" value="UER00105"/>
</dbReference>
<comment type="caution">
    <text evidence="8">The sequence shown here is derived from an EMBL/GenBank/DDBJ whole genome shotgun (WGS) entry which is preliminary data.</text>
</comment>
<feature type="binding site" evidence="6">
    <location>
        <position position="218"/>
    </location>
    <ligand>
        <name>(2E)-4-hydroxy-3-methylbut-2-enyl diphosphate</name>
        <dbReference type="ChEBI" id="CHEBI:128753"/>
    </ligand>
</feature>
<feature type="domain" description="S1 motif" evidence="7">
    <location>
        <begin position="404"/>
        <end position="472"/>
    </location>
</feature>
<comment type="catalytic activity">
    <reaction evidence="6">
        <text>dimethylallyl diphosphate + 2 oxidized [2Fe-2S]-[ferredoxin] + H2O = (2E)-4-hydroxy-3-methylbut-2-enyl diphosphate + 2 reduced [2Fe-2S]-[ferredoxin] + 2 H(+)</text>
        <dbReference type="Rhea" id="RHEA:24825"/>
        <dbReference type="Rhea" id="RHEA-COMP:10000"/>
        <dbReference type="Rhea" id="RHEA-COMP:10001"/>
        <dbReference type="ChEBI" id="CHEBI:15377"/>
        <dbReference type="ChEBI" id="CHEBI:15378"/>
        <dbReference type="ChEBI" id="CHEBI:33737"/>
        <dbReference type="ChEBI" id="CHEBI:33738"/>
        <dbReference type="ChEBI" id="CHEBI:57623"/>
        <dbReference type="ChEBI" id="CHEBI:128753"/>
        <dbReference type="EC" id="1.17.7.4"/>
    </reaction>
</comment>
<feature type="binding site" evidence="6">
    <location>
        <position position="73"/>
    </location>
    <ligand>
        <name>(2E)-4-hydroxy-3-methylbut-2-enyl diphosphate</name>
        <dbReference type="ChEBI" id="CHEBI:128753"/>
    </ligand>
</feature>
<comment type="cofactor">
    <cofactor evidence="6">
        <name>[4Fe-4S] cluster</name>
        <dbReference type="ChEBI" id="CHEBI:49883"/>
    </cofactor>
    <text evidence="6">Binds 1 [4Fe-4S] cluster per subunit.</text>
</comment>
<dbReference type="GO" id="GO:0019288">
    <property type="term" value="P:isopentenyl diphosphate biosynthetic process, methylerythritol 4-phosphate pathway"/>
    <property type="evidence" value="ECO:0007669"/>
    <property type="project" value="UniProtKB-UniRule"/>
</dbReference>
<dbReference type="EMBL" id="CAKP01000067">
    <property type="protein sequence ID" value="CCJ33325.1"/>
    <property type="molecule type" value="Genomic_DNA"/>
</dbReference>
<evidence type="ECO:0000256" key="5">
    <source>
        <dbReference type="ARBA" id="ARBA00025604"/>
    </source>
</evidence>
<feature type="binding site" evidence="6">
    <location>
        <position position="219"/>
    </location>
    <ligand>
        <name>dimethylallyl diphosphate</name>
        <dbReference type="ChEBI" id="CHEBI:57623"/>
    </ligand>
</feature>
<name>I7LGJ6_9CLOT</name>
<feature type="domain" description="S1 motif" evidence="7">
    <location>
        <begin position="493"/>
        <end position="561"/>
    </location>
</feature>
<keyword evidence="6" id="KW-0560">Oxidoreductase</keyword>
<dbReference type="EC" id="1.17.7.4" evidence="6"/>
<feature type="binding site" evidence="6">
    <location>
        <position position="40"/>
    </location>
    <ligand>
        <name>dimethylallyl diphosphate</name>
        <dbReference type="ChEBI" id="CHEBI:57623"/>
    </ligand>
</feature>
<keyword evidence="6" id="KW-0414">Isoprene biosynthesis</keyword>
<dbReference type="GO" id="GO:0051745">
    <property type="term" value="F:4-hydroxy-3-methylbut-2-enyl diphosphate reductase activity"/>
    <property type="evidence" value="ECO:0007669"/>
    <property type="project" value="UniProtKB-UniRule"/>
</dbReference>
<comment type="similarity">
    <text evidence="6">Belongs to the IspH family.</text>
</comment>
<proteinExistence type="inferred from homology"/>
<feature type="binding site" evidence="6">
    <location>
        <position position="220"/>
    </location>
    <ligand>
        <name>dimethylallyl diphosphate</name>
        <dbReference type="ChEBI" id="CHEBI:57623"/>
    </ligand>
</feature>
<dbReference type="CDD" id="cd04465">
    <property type="entry name" value="S1_RPS1_repeat_ec2_hs2"/>
    <property type="match status" value="1"/>
</dbReference>
<feature type="binding site" evidence="6">
    <location>
        <position position="123"/>
    </location>
    <ligand>
        <name>dimethylallyl diphosphate</name>
        <dbReference type="ChEBI" id="CHEBI:57623"/>
    </ligand>
</feature>
<keyword evidence="2 6" id="KW-0479">Metal-binding</keyword>
<dbReference type="FunFam" id="2.40.50.140:FF:000103">
    <property type="entry name" value="protein RRP5 homolog"/>
    <property type="match status" value="1"/>
</dbReference>
<feature type="binding site" evidence="6">
    <location>
        <position position="123"/>
    </location>
    <ligand>
        <name>isopentenyl diphosphate</name>
        <dbReference type="ChEBI" id="CHEBI:128769"/>
    </ligand>
</feature>
<feature type="binding site" evidence="6">
    <location>
        <position position="218"/>
    </location>
    <ligand>
        <name>dimethylallyl diphosphate</name>
        <dbReference type="ChEBI" id="CHEBI:57623"/>
    </ligand>
</feature>